<dbReference type="AlphaFoldDB" id="F8QXJ1"/>
<dbReference type="InterPro" id="IPR000477">
    <property type="entry name" value="RT_dom"/>
</dbReference>
<organism evidence="2">
    <name type="scientific">Scylla paramamosain</name>
    <name type="common">Mud crab</name>
    <dbReference type="NCBI Taxonomy" id="85552"/>
    <lineage>
        <taxon>Eukaryota</taxon>
        <taxon>Metazoa</taxon>
        <taxon>Ecdysozoa</taxon>
        <taxon>Arthropoda</taxon>
        <taxon>Crustacea</taxon>
        <taxon>Multicrustacea</taxon>
        <taxon>Malacostraca</taxon>
        <taxon>Eumalacostraca</taxon>
        <taxon>Eucarida</taxon>
        <taxon>Decapoda</taxon>
        <taxon>Pleocyemata</taxon>
        <taxon>Brachyura</taxon>
        <taxon>Eubrachyura</taxon>
        <taxon>Portunoidea</taxon>
        <taxon>Portunidae</taxon>
        <taxon>Portuninae</taxon>
        <taxon>Scylla</taxon>
    </lineage>
</organism>
<dbReference type="GO" id="GO:0003964">
    <property type="term" value="F:RNA-directed DNA polymerase activity"/>
    <property type="evidence" value="ECO:0007669"/>
    <property type="project" value="UniProtKB-KW"/>
</dbReference>
<keyword evidence="2" id="KW-0378">Hydrolase</keyword>
<protein>
    <submittedName>
        <fullName evidence="2">Endonuclease-reverse transcriptase-like protein</fullName>
    </submittedName>
</protein>
<reference evidence="2" key="1">
    <citation type="submission" date="2010-05" db="EMBL/GenBank/DDBJ databases">
        <title>Construction of SSH cDNA library from throacic ganglion mass of Scylla paramamosain.</title>
        <authorList>
            <person name="Zeng H."/>
            <person name="Huang J.R."/>
            <person name="Li W.X."/>
            <person name="Ye H.H."/>
        </authorList>
    </citation>
    <scope>NUCLEOTIDE SEQUENCE</scope>
</reference>
<proteinExistence type="evidence at transcript level"/>
<keyword evidence="2" id="KW-0695">RNA-directed DNA polymerase</keyword>
<feature type="non-terminal residue" evidence="2">
    <location>
        <position position="116"/>
    </location>
</feature>
<accession>F8QXJ1</accession>
<feature type="non-terminal residue" evidence="2">
    <location>
        <position position="1"/>
    </location>
</feature>
<dbReference type="GO" id="GO:0004519">
    <property type="term" value="F:endonuclease activity"/>
    <property type="evidence" value="ECO:0007669"/>
    <property type="project" value="UniProtKB-KW"/>
</dbReference>
<sequence length="116" mass="13325">LFKGGKDRLECGNYRGISIMNTLAKLYDYLILNRLKLWTSIDKCQAGAQSGRGCVEQIMTLRLLCDLANYKKKKLYMLFIDYSKAYDRVPRGKLLELLKSRGCGKVMLRAIQAMYS</sequence>
<keyword evidence="2" id="KW-0548">Nucleotidyltransferase</keyword>
<dbReference type="PANTHER" id="PTHR19446">
    <property type="entry name" value="REVERSE TRANSCRIPTASES"/>
    <property type="match status" value="1"/>
</dbReference>
<name>F8QXJ1_SCYPA</name>
<evidence type="ECO:0000259" key="1">
    <source>
        <dbReference type="PROSITE" id="PS50878"/>
    </source>
</evidence>
<keyword evidence="2" id="KW-0540">Nuclease</keyword>
<keyword evidence="2" id="KW-0255">Endonuclease</keyword>
<dbReference type="EMBL" id="HM217848">
    <property type="protein sequence ID" value="AEI88085.1"/>
    <property type="molecule type" value="mRNA"/>
</dbReference>
<dbReference type="Pfam" id="PF00078">
    <property type="entry name" value="RVT_1"/>
    <property type="match status" value="1"/>
</dbReference>
<dbReference type="PROSITE" id="PS50878">
    <property type="entry name" value="RT_POL"/>
    <property type="match status" value="1"/>
</dbReference>
<feature type="domain" description="Reverse transcriptase" evidence="1">
    <location>
        <begin position="1"/>
        <end position="116"/>
    </location>
</feature>
<evidence type="ECO:0000313" key="2">
    <source>
        <dbReference type="EMBL" id="AEI88085.1"/>
    </source>
</evidence>
<keyword evidence="2" id="KW-0808">Transferase</keyword>